<dbReference type="Pfam" id="PF08447">
    <property type="entry name" value="PAS_3"/>
    <property type="match status" value="2"/>
</dbReference>
<accession>A0A1M6CQL1</accession>
<dbReference type="Pfam" id="PF00990">
    <property type="entry name" value="GGDEF"/>
    <property type="match status" value="1"/>
</dbReference>
<dbReference type="InterPro" id="IPR000160">
    <property type="entry name" value="GGDEF_dom"/>
</dbReference>
<dbReference type="InterPro" id="IPR001789">
    <property type="entry name" value="Sig_transdc_resp-reg_receiver"/>
</dbReference>
<dbReference type="InterPro" id="IPR029787">
    <property type="entry name" value="Nucleotide_cyclase"/>
</dbReference>
<dbReference type="EMBL" id="FQZP01000005">
    <property type="protein sequence ID" value="SHI63141.1"/>
    <property type="molecule type" value="Genomic_DNA"/>
</dbReference>
<protein>
    <recommendedName>
        <fullName evidence="1">Stage 0 sporulation protein A homolog</fullName>
    </recommendedName>
</protein>
<dbReference type="InterPro" id="IPR001610">
    <property type="entry name" value="PAC"/>
</dbReference>
<dbReference type="InterPro" id="IPR011006">
    <property type="entry name" value="CheY-like_superfamily"/>
</dbReference>
<comment type="function">
    <text evidence="2">May play the central regulatory role in sporulation. It may be an element of the effector pathway responsible for the activation of sporulation genes in response to nutritional stress. Spo0A may act in concert with spo0H (a sigma factor) to control the expression of some genes that are critical to the sporulation process.</text>
</comment>
<dbReference type="InterPro" id="IPR000014">
    <property type="entry name" value="PAS"/>
</dbReference>
<feature type="domain" description="PAC" evidence="6">
    <location>
        <begin position="347"/>
        <end position="399"/>
    </location>
</feature>
<dbReference type="AlphaFoldDB" id="A0A1M6CQL1"/>
<dbReference type="InterPro" id="IPR052155">
    <property type="entry name" value="Biofilm_reg_signaling"/>
</dbReference>
<dbReference type="CDD" id="cd00130">
    <property type="entry name" value="PAS"/>
    <property type="match status" value="2"/>
</dbReference>
<dbReference type="Gene3D" id="3.40.50.2300">
    <property type="match status" value="1"/>
</dbReference>
<gene>
    <name evidence="9" type="ORF">SAMN05444373_100595</name>
</gene>
<dbReference type="SMART" id="SM00267">
    <property type="entry name" value="GGDEF"/>
    <property type="match status" value="1"/>
</dbReference>
<evidence type="ECO:0000256" key="3">
    <source>
        <dbReference type="PROSITE-ProRule" id="PRU00169"/>
    </source>
</evidence>
<dbReference type="SMART" id="SM00052">
    <property type="entry name" value="EAL"/>
    <property type="match status" value="1"/>
</dbReference>
<dbReference type="PANTHER" id="PTHR44757">
    <property type="entry name" value="DIGUANYLATE CYCLASE DGCP"/>
    <property type="match status" value="1"/>
</dbReference>
<dbReference type="SMART" id="SM00086">
    <property type="entry name" value="PAC"/>
    <property type="match status" value="2"/>
</dbReference>
<dbReference type="PROSITE" id="PS50110">
    <property type="entry name" value="RESPONSE_REGULATORY"/>
    <property type="match status" value="1"/>
</dbReference>
<dbReference type="InterPro" id="IPR043128">
    <property type="entry name" value="Rev_trsase/Diguanyl_cyclase"/>
</dbReference>
<dbReference type="NCBIfam" id="TIGR00229">
    <property type="entry name" value="sensory_box"/>
    <property type="match status" value="2"/>
</dbReference>
<name>A0A1M6CQL1_9FIRM</name>
<dbReference type="CDD" id="cd01948">
    <property type="entry name" value="EAL"/>
    <property type="match status" value="1"/>
</dbReference>
<dbReference type="SUPFAM" id="SSF55785">
    <property type="entry name" value="PYP-like sensor domain (PAS domain)"/>
    <property type="match status" value="2"/>
</dbReference>
<evidence type="ECO:0000259" key="8">
    <source>
        <dbReference type="PROSITE" id="PS50887"/>
    </source>
</evidence>
<evidence type="ECO:0000259" key="7">
    <source>
        <dbReference type="PROSITE" id="PS50883"/>
    </source>
</evidence>
<feature type="domain" description="PAC" evidence="6">
    <location>
        <begin position="216"/>
        <end position="268"/>
    </location>
</feature>
<dbReference type="RefSeq" id="WP_149677857.1">
    <property type="nucleotide sequence ID" value="NZ_FQZP01000005.1"/>
</dbReference>
<evidence type="ECO:0000256" key="2">
    <source>
        <dbReference type="ARBA" id="ARBA00024867"/>
    </source>
</evidence>
<sequence>MPLKILLVDDSATERQQIQMSLSQYHVISASSGFEAMRLLEEHPDIALIILDLNMPGMDGFQVLDKLRSDERYGKIRIIILTDNDEPENEVRGLRMGAVDYIRKPFQKESLTARIGIHAELLRIQQELGQKMRDQKLTVDTIFKQVPVGIAVSHNYAPATEEENPYFDVNPLFEKISGRNRDELLRLGWAKITHPDDLEEDLANYRRLKTGEIESYAMDKRLIRPDGSIVWVHMIVASLPLSDEHQYNHVCLVQDITERKAIEKALRESERSKSVLLSHLPGLAYRCNYDRNWTMQYVSEGCFKLTGYRPESLLFNKELSFNDIIAPEYRELLWEEWKRILPARQPFKYEYEIITANGERKWVLEMGEGVYSASGEVEAVEGIIIDITDRKEMEDKLKYSIEHDRWTGLYNLNYLEELLDREAQNSDETRALVGINLSTVQSLATTYGYHYTQGLIKIVANALAKLCTDKRMLFSTYENQFAFYLKGYREKNELLEFCDSIVSTLESLLAVERITGGIGIVEVDPIKCQDAERLLKNLLVASERAMNSGDKEFGICFYDAELEQEIIRQNDIKNELAAIVSGEENGGLYLQYQPILDLKTNRICAFEALARLNSARLGRVSPLEFIPIAEKTKLIIPLGWKVIRQALGFLNKLKEKGHGDISVSVNVSVIQLLSKDFASTLFGLIGQMQVEPANICLEITESVFSSDFEQINNILRELREAGLSIAIDDFGTGYSSLARERELNINCLKIDKAFIDNLAWLNPEKAVIGDIISMAHKFGHYVVAEGVEQEKQRQFLVGCGCDKIQGYLISKPLDEKDAVALLA</sequence>
<dbReference type="OrthoDB" id="9805474at2"/>
<dbReference type="SUPFAM" id="SSF141868">
    <property type="entry name" value="EAL domain-like"/>
    <property type="match status" value="1"/>
</dbReference>
<dbReference type="Gene3D" id="3.30.70.270">
    <property type="match status" value="1"/>
</dbReference>
<dbReference type="Gene3D" id="3.30.450.20">
    <property type="entry name" value="PAS domain"/>
    <property type="match status" value="2"/>
</dbReference>
<dbReference type="SUPFAM" id="SSF52172">
    <property type="entry name" value="CheY-like"/>
    <property type="match status" value="1"/>
</dbReference>
<evidence type="ECO:0000259" key="6">
    <source>
        <dbReference type="PROSITE" id="PS50113"/>
    </source>
</evidence>
<feature type="modified residue" description="4-aspartylphosphate" evidence="3">
    <location>
        <position position="52"/>
    </location>
</feature>
<dbReference type="SMART" id="SM00091">
    <property type="entry name" value="PAS"/>
    <property type="match status" value="2"/>
</dbReference>
<evidence type="ECO:0000259" key="4">
    <source>
        <dbReference type="PROSITE" id="PS50110"/>
    </source>
</evidence>
<dbReference type="InterPro" id="IPR035919">
    <property type="entry name" value="EAL_sf"/>
</dbReference>
<proteinExistence type="predicted"/>
<organism evidence="9 10">
    <name type="scientific">Thermoclostridium caenicola</name>
    <dbReference type="NCBI Taxonomy" id="659425"/>
    <lineage>
        <taxon>Bacteria</taxon>
        <taxon>Bacillati</taxon>
        <taxon>Bacillota</taxon>
        <taxon>Clostridia</taxon>
        <taxon>Eubacteriales</taxon>
        <taxon>Oscillospiraceae</taxon>
        <taxon>Thermoclostridium</taxon>
    </lineage>
</organism>
<dbReference type="PROSITE" id="PS50113">
    <property type="entry name" value="PAC"/>
    <property type="match status" value="2"/>
</dbReference>
<dbReference type="Pfam" id="PF00563">
    <property type="entry name" value="EAL"/>
    <property type="match status" value="1"/>
</dbReference>
<dbReference type="PANTHER" id="PTHR44757:SF2">
    <property type="entry name" value="BIOFILM ARCHITECTURE MAINTENANCE PROTEIN MBAA"/>
    <property type="match status" value="1"/>
</dbReference>
<dbReference type="PROSITE" id="PS50887">
    <property type="entry name" value="GGDEF"/>
    <property type="match status" value="1"/>
</dbReference>
<dbReference type="PROSITE" id="PS50112">
    <property type="entry name" value="PAS"/>
    <property type="match status" value="1"/>
</dbReference>
<dbReference type="SUPFAM" id="SSF55073">
    <property type="entry name" value="Nucleotide cyclase"/>
    <property type="match status" value="1"/>
</dbReference>
<feature type="domain" description="Response regulatory" evidence="4">
    <location>
        <begin position="4"/>
        <end position="119"/>
    </location>
</feature>
<evidence type="ECO:0000313" key="10">
    <source>
        <dbReference type="Proteomes" id="UP000324781"/>
    </source>
</evidence>
<dbReference type="GO" id="GO:0000160">
    <property type="term" value="P:phosphorelay signal transduction system"/>
    <property type="evidence" value="ECO:0007669"/>
    <property type="project" value="InterPro"/>
</dbReference>
<feature type="domain" description="EAL" evidence="7">
    <location>
        <begin position="569"/>
        <end position="823"/>
    </location>
</feature>
<dbReference type="SMART" id="SM00448">
    <property type="entry name" value="REC"/>
    <property type="match status" value="1"/>
</dbReference>
<dbReference type="InterPro" id="IPR001633">
    <property type="entry name" value="EAL_dom"/>
</dbReference>
<feature type="domain" description="PAS" evidence="5">
    <location>
        <begin position="290"/>
        <end position="344"/>
    </location>
</feature>
<evidence type="ECO:0000313" key="9">
    <source>
        <dbReference type="EMBL" id="SHI63141.1"/>
    </source>
</evidence>
<dbReference type="InterPro" id="IPR035965">
    <property type="entry name" value="PAS-like_dom_sf"/>
</dbReference>
<dbReference type="Pfam" id="PF00072">
    <property type="entry name" value="Response_reg"/>
    <property type="match status" value="1"/>
</dbReference>
<keyword evidence="3" id="KW-0597">Phosphoprotein</keyword>
<dbReference type="PROSITE" id="PS50883">
    <property type="entry name" value="EAL"/>
    <property type="match status" value="1"/>
</dbReference>
<keyword evidence="10" id="KW-1185">Reference proteome</keyword>
<dbReference type="InterPro" id="IPR000700">
    <property type="entry name" value="PAS-assoc_C"/>
</dbReference>
<feature type="domain" description="GGDEF" evidence="8">
    <location>
        <begin position="428"/>
        <end position="560"/>
    </location>
</feature>
<dbReference type="Gene3D" id="3.20.20.450">
    <property type="entry name" value="EAL domain"/>
    <property type="match status" value="1"/>
</dbReference>
<reference evidence="9 10" key="1">
    <citation type="submission" date="2016-11" db="EMBL/GenBank/DDBJ databases">
        <authorList>
            <person name="Varghese N."/>
            <person name="Submissions S."/>
        </authorList>
    </citation>
    <scope>NUCLEOTIDE SEQUENCE [LARGE SCALE GENOMIC DNA]</scope>
    <source>
        <strain evidence="9 10">DSM 19027</strain>
    </source>
</reference>
<evidence type="ECO:0000256" key="1">
    <source>
        <dbReference type="ARBA" id="ARBA00018672"/>
    </source>
</evidence>
<evidence type="ECO:0000259" key="5">
    <source>
        <dbReference type="PROSITE" id="PS50112"/>
    </source>
</evidence>
<dbReference type="InterPro" id="IPR013655">
    <property type="entry name" value="PAS_fold_3"/>
</dbReference>
<dbReference type="Proteomes" id="UP000324781">
    <property type="component" value="Unassembled WGS sequence"/>
</dbReference>